<feature type="compositionally biased region" description="Low complexity" evidence="5">
    <location>
        <begin position="278"/>
        <end position="290"/>
    </location>
</feature>
<dbReference type="CDD" id="cd20379">
    <property type="entry name" value="Tudor_dTUD-like"/>
    <property type="match status" value="1"/>
</dbReference>
<evidence type="ECO:0000256" key="4">
    <source>
        <dbReference type="ARBA" id="ARBA00022871"/>
    </source>
</evidence>
<dbReference type="PANTHER" id="PTHR22948">
    <property type="entry name" value="TUDOR DOMAIN CONTAINING PROTEIN"/>
    <property type="match status" value="1"/>
</dbReference>
<evidence type="ECO:0000256" key="5">
    <source>
        <dbReference type="SAM" id="MobiDB-lite"/>
    </source>
</evidence>
<dbReference type="SMART" id="SM00333">
    <property type="entry name" value="TUDOR"/>
    <property type="match status" value="3"/>
</dbReference>
<feature type="domain" description="Tudor" evidence="6">
    <location>
        <begin position="735"/>
        <end position="794"/>
    </location>
</feature>
<feature type="region of interest" description="Disordered" evidence="5">
    <location>
        <begin position="891"/>
        <end position="935"/>
    </location>
</feature>
<gene>
    <name evidence="8" type="ORF">B4U79_12908</name>
    <name evidence="9" type="ORF">B4U79_17683</name>
</gene>
<evidence type="ECO:0000256" key="2">
    <source>
        <dbReference type="ARBA" id="ARBA00022490"/>
    </source>
</evidence>
<feature type="region of interest" description="Disordered" evidence="5">
    <location>
        <begin position="86"/>
        <end position="116"/>
    </location>
</feature>
<dbReference type="Proteomes" id="UP000285301">
    <property type="component" value="Unassembled WGS sequence"/>
</dbReference>
<dbReference type="PANTHER" id="PTHR22948:SF29">
    <property type="entry name" value="FI02030P-RELATED"/>
    <property type="match status" value="1"/>
</dbReference>
<dbReference type="AlphaFoldDB" id="A0A3S3S5N7"/>
<keyword evidence="4" id="KW-0744">Spermatogenesis</keyword>
<evidence type="ECO:0000256" key="3">
    <source>
        <dbReference type="ARBA" id="ARBA00022737"/>
    </source>
</evidence>
<keyword evidence="10" id="KW-1185">Reference proteome</keyword>
<dbReference type="STRING" id="1965070.A0A3S3S5N7"/>
<feature type="compositionally biased region" description="Basic residues" evidence="5">
    <location>
        <begin position="91"/>
        <end position="101"/>
    </location>
</feature>
<feature type="region of interest" description="Disordered" evidence="5">
    <location>
        <begin position="128"/>
        <end position="197"/>
    </location>
</feature>
<dbReference type="Gene3D" id="3.30.420.610">
    <property type="entry name" value="LOTUS domain-like"/>
    <property type="match status" value="1"/>
</dbReference>
<feature type="domain" description="Tudor" evidence="6">
    <location>
        <begin position="1034"/>
        <end position="1095"/>
    </location>
</feature>
<dbReference type="PROSITE" id="PS51644">
    <property type="entry name" value="HTH_OST"/>
    <property type="match status" value="1"/>
</dbReference>
<reference evidence="9 10" key="1">
    <citation type="journal article" date="2018" name="Gigascience">
        <title>Genomes of trombidid mites reveal novel predicted allergens and laterally-transferred genes associated with secondary metabolism.</title>
        <authorList>
            <person name="Dong X."/>
            <person name="Chaisiri K."/>
            <person name="Xia D."/>
            <person name="Armstrong S.D."/>
            <person name="Fang Y."/>
            <person name="Donnelly M.J."/>
            <person name="Kadowaki T."/>
            <person name="McGarry J.W."/>
            <person name="Darby A.C."/>
            <person name="Makepeace B.L."/>
        </authorList>
    </citation>
    <scope>NUCLEOTIDE SEQUENCE [LARGE SCALE GENOMIC DNA]</scope>
    <source>
        <strain evidence="9">UoL-WK</strain>
    </source>
</reference>
<dbReference type="GO" id="GO:0030719">
    <property type="term" value="P:P granule organization"/>
    <property type="evidence" value="ECO:0007669"/>
    <property type="project" value="TreeGrafter"/>
</dbReference>
<dbReference type="InterPro" id="IPR041966">
    <property type="entry name" value="LOTUS-like"/>
</dbReference>
<keyword evidence="2" id="KW-0963">Cytoplasm</keyword>
<feature type="compositionally biased region" description="Low complexity" evidence="5">
    <location>
        <begin position="128"/>
        <end position="186"/>
    </location>
</feature>
<dbReference type="InterPro" id="IPR002999">
    <property type="entry name" value="Tudor"/>
</dbReference>
<dbReference type="InterPro" id="IPR035437">
    <property type="entry name" value="SNase_OB-fold_sf"/>
</dbReference>
<dbReference type="OrthoDB" id="6498296at2759"/>
<accession>A0A3S3S5N7</accession>
<feature type="region of interest" description="Disordered" evidence="5">
    <location>
        <begin position="456"/>
        <end position="476"/>
    </location>
</feature>
<dbReference type="SUPFAM" id="SSF63748">
    <property type="entry name" value="Tudor/PWWP/MBT"/>
    <property type="match status" value="3"/>
</dbReference>
<organism evidence="9 10">
    <name type="scientific">Dinothrombium tinctorium</name>
    <dbReference type="NCBI Taxonomy" id="1965070"/>
    <lineage>
        <taxon>Eukaryota</taxon>
        <taxon>Metazoa</taxon>
        <taxon>Ecdysozoa</taxon>
        <taxon>Arthropoda</taxon>
        <taxon>Chelicerata</taxon>
        <taxon>Arachnida</taxon>
        <taxon>Acari</taxon>
        <taxon>Acariformes</taxon>
        <taxon>Trombidiformes</taxon>
        <taxon>Prostigmata</taxon>
        <taxon>Anystina</taxon>
        <taxon>Parasitengona</taxon>
        <taxon>Trombidioidea</taxon>
        <taxon>Trombidiidae</taxon>
        <taxon>Dinothrombium</taxon>
    </lineage>
</organism>
<feature type="compositionally biased region" description="Polar residues" evidence="5">
    <location>
        <begin position="926"/>
        <end position="935"/>
    </location>
</feature>
<dbReference type="GO" id="GO:0043186">
    <property type="term" value="C:P granule"/>
    <property type="evidence" value="ECO:0007669"/>
    <property type="project" value="TreeGrafter"/>
</dbReference>
<evidence type="ECO:0000259" key="6">
    <source>
        <dbReference type="PROSITE" id="PS50304"/>
    </source>
</evidence>
<evidence type="ECO:0000259" key="7">
    <source>
        <dbReference type="PROSITE" id="PS51644"/>
    </source>
</evidence>
<keyword evidence="4" id="KW-0221">Differentiation</keyword>
<comment type="subcellular location">
    <subcellularLocation>
        <location evidence="1">Cytoplasm</location>
    </subcellularLocation>
</comment>
<dbReference type="InterPro" id="IPR025605">
    <property type="entry name" value="OST-HTH/LOTUS_dom"/>
</dbReference>
<protein>
    <submittedName>
        <fullName evidence="9">Tudor domain-containing protein 7-like isoform X2</fullName>
    </submittedName>
</protein>
<feature type="region of interest" description="Disordered" evidence="5">
    <location>
        <begin position="265"/>
        <end position="290"/>
    </location>
</feature>
<dbReference type="EMBL" id="NCKU01002464">
    <property type="protein sequence ID" value="RWS09533.1"/>
    <property type="molecule type" value="Genomic_DNA"/>
</dbReference>
<name>A0A3S3S5N7_9ACAR</name>
<evidence type="ECO:0000313" key="8">
    <source>
        <dbReference type="EMBL" id="RWS09472.1"/>
    </source>
</evidence>
<feature type="compositionally biased region" description="Low complexity" evidence="5">
    <location>
        <begin position="908"/>
        <end position="925"/>
    </location>
</feature>
<keyword evidence="3" id="KW-0677">Repeat</keyword>
<dbReference type="CDD" id="cd09972">
    <property type="entry name" value="LOTUS_TDRD_OSKAR"/>
    <property type="match status" value="1"/>
</dbReference>
<evidence type="ECO:0000313" key="10">
    <source>
        <dbReference type="Proteomes" id="UP000285301"/>
    </source>
</evidence>
<dbReference type="GO" id="GO:0007283">
    <property type="term" value="P:spermatogenesis"/>
    <property type="evidence" value="ECO:0007669"/>
    <property type="project" value="UniProtKB-KW"/>
</dbReference>
<dbReference type="PROSITE" id="PS50304">
    <property type="entry name" value="TUDOR"/>
    <property type="match status" value="2"/>
</dbReference>
<dbReference type="SUPFAM" id="SSF54768">
    <property type="entry name" value="dsRNA-binding domain-like"/>
    <property type="match status" value="1"/>
</dbReference>
<dbReference type="GO" id="GO:0034587">
    <property type="term" value="P:piRNA processing"/>
    <property type="evidence" value="ECO:0007669"/>
    <property type="project" value="TreeGrafter"/>
</dbReference>
<dbReference type="EMBL" id="NCKU01002489">
    <property type="protein sequence ID" value="RWS09472.1"/>
    <property type="molecule type" value="Genomic_DNA"/>
</dbReference>
<evidence type="ECO:0000256" key="1">
    <source>
        <dbReference type="ARBA" id="ARBA00004496"/>
    </source>
</evidence>
<feature type="compositionally biased region" description="Basic and acidic residues" evidence="5">
    <location>
        <begin position="265"/>
        <end position="277"/>
    </location>
</feature>
<evidence type="ECO:0000313" key="9">
    <source>
        <dbReference type="EMBL" id="RWS09533.1"/>
    </source>
</evidence>
<reference evidence="9" key="2">
    <citation type="submission" date="2018-11" db="EMBL/GenBank/DDBJ databases">
        <title>Trombidioid mite genomics.</title>
        <authorList>
            <person name="Dong X."/>
        </authorList>
    </citation>
    <scope>NUCLEOTIDE SEQUENCE</scope>
    <source>
        <strain evidence="9">UoL-WK</strain>
    </source>
</reference>
<feature type="domain" description="HTH OST-type" evidence="7">
    <location>
        <begin position="4"/>
        <end position="77"/>
    </location>
</feature>
<proteinExistence type="predicted"/>
<dbReference type="Pfam" id="PF00567">
    <property type="entry name" value="TUDOR"/>
    <property type="match status" value="3"/>
</dbReference>
<dbReference type="InterPro" id="IPR050621">
    <property type="entry name" value="Tudor_domain_containing"/>
</dbReference>
<dbReference type="Gene3D" id="3.30.160.20">
    <property type="match status" value="1"/>
</dbReference>
<comment type="caution">
    <text evidence="9">The sequence shown here is derived from an EMBL/GenBank/DDBJ whole genome shotgun (WGS) entry which is preliminary data.</text>
</comment>
<dbReference type="Gene3D" id="2.30.30.140">
    <property type="match status" value="3"/>
</dbReference>
<sequence length="1176" mass="133549">MNADLNSVKIALRAVLQSAKYGLNLRRLEADYRELNGCHIPYRSFGYKSLEDFLRHVPDTVILSKSGAETIATYTQCEETAHIEKLVRGQKSSKKKPHKVNAPKPIGSRRPNIQGAVRRSTYAPRFFSTQNSKQKPQQQQATQAIPFQPSPQTRLPQQQVRQQPLQTPSPKPSSAQTSSPSQQTKPLTNILNDKQPALSKSFDKTNDIARKPQPLNHGINQVKVFDSSFVPPFSSYNTSVIPERTIVFENQTNVIKGSFITSTKPDMKITRRNDDKSSPPSYSSGSRPSSPSVVYKLLLRDLVQDLNLGEPKYRSLGCSDKKKSRVYYVGTVVVGNEKFNSYPATFSTPDEAEEEAAHKAYEALKPKLTLVQSRTDVTAEKNKLISNIIEILSEDRYNLMFHDGLEQKYLEKFKQRLPKNWLDIIETYPERFEVEKKEYTNKVVITVGIVKQRRKSSATSSTASPQTPPPTPNDFEMNATLDVQEMPESLVLPGTETWDIVITRVISANEVIMRLIEYDGDYVDLVDKLHYFYTLNPRPVENIVVGRLYAAKFDETTSRVHVQKIEDDGITCIFVDEGGEEKLPKNILHELDSSFLTLPFQAFVCQLADLKHFADSAVGKDYLETLITSIEDAAVVAVPTNREDPIEVKLYDTSNPEDLDLNDEMLKFLRVHYYDDLFKNGRTASVCVVNYTDSGDFYVQVNDPLYIKFETAQPSVNQVCNHKGNKQPTLAALKNQKEGVTCYALYKDDQNWYRVKIIDIVSENQIKIYYLDFGNEGETKISEIRLIDASVDPLYTIPYLAIKCRLDNVPKEPNLKWCQKTSEKYSEIVQGTELLDMKVIKKANETSPPLIELFLNVNADYIVVNMKLASCKEAFEQIEVKERTRNDSLPDILKPKIAPVSSNENGFTSRNQTPNSSQSTSRQSSLTPINGNENSDSALEEINLNASKLNISGDDNVFGSTEAIPEPLLPRIVPNPILDNDFFDVYVSLAATPSNFTVQTYESTLKDSQFQKLMEDMFNFYEQDENRIELHPDLIKPGQFICVKWLEDQYWYRVRVETICSRDPFIIVGYFVDYGDMHNIELKNVQPLFTQFRRLPMQALKASLADVTPRNDDWEVVACLEFSTLVKDKAFVATVKNIVQIDGKPVLQLTLCDTTGDRDTFIHDILVERGYAKYIT</sequence>
<dbReference type="Gene3D" id="2.40.50.90">
    <property type="match status" value="3"/>
</dbReference>
<dbReference type="Pfam" id="PF12872">
    <property type="entry name" value="OST-HTH"/>
    <property type="match status" value="1"/>
</dbReference>